<dbReference type="AlphaFoldDB" id="A0A7G6RHW4"/>
<proteinExistence type="predicted"/>
<dbReference type="EMBL" id="CP050549">
    <property type="protein sequence ID" value="QND41846.1"/>
    <property type="molecule type" value="Genomic_DNA"/>
</dbReference>
<protein>
    <submittedName>
        <fullName evidence="2">Uncharacterized protein</fullName>
    </submittedName>
</protein>
<gene>
    <name evidence="2" type="ORF">HB770_04195</name>
</gene>
<reference evidence="3" key="1">
    <citation type="journal article" date="2020" name="Mol. Plant Microbe">
        <title>Rhizobial microsymbionts of the narrowly endemic Oxytropis species growing in Kamchatka are characterized by significant genetic diversity and possess a set of genes that are associated with T3SS and T6SS secretion systems and can affect the development of symbiosis.</title>
        <authorList>
            <person name="Safronova V."/>
            <person name="Guro P."/>
            <person name="Sazanova A."/>
            <person name="Kuznetsova I."/>
            <person name="Belimov A."/>
            <person name="Yakubov V."/>
            <person name="Chirak E."/>
            <person name="Afonin A."/>
            <person name="Gogolev Y."/>
            <person name="Andronov E."/>
            <person name="Tikhonovich I."/>
        </authorList>
    </citation>
    <scope>NUCLEOTIDE SEQUENCE [LARGE SCALE GENOMIC DNA]</scope>
    <source>
        <strain evidence="3">RCAM0610</strain>
    </source>
</reference>
<evidence type="ECO:0000256" key="1">
    <source>
        <dbReference type="SAM" id="MobiDB-lite"/>
    </source>
</evidence>
<accession>A0A7G6RHW4</accession>
<sequence>MSKYDHEEFRKALFHLACELDMPDRVLQPVRHLVDCSLGRIFWNDWLRSDAVDPDWVPTPGDHDDPDWHRVDGWPEMGGNHRYRKWSRRAQLWMQWHSVDAWHVADWLITAQSDGHAWLANVDEQGYPKKLMKCGSLDRLVHEASKGLRYRNARLARDVVLGPTDEYFIHDLGAGHTLVQLRSRAALRKEGTLLRHCIGQGSYDDFLDDHDVVLASVRDPDGDPLATLEVRGGYIRQFRARANAEPSGALKDLVAGAADMFGWEDWRDRPGSRADEQDYGPEAALILRDLPPARRRG</sequence>
<dbReference type="Proteomes" id="UP000515518">
    <property type="component" value="Chromosome"/>
</dbReference>
<feature type="region of interest" description="Disordered" evidence="1">
    <location>
        <begin position="268"/>
        <end position="297"/>
    </location>
</feature>
<name>A0A7G6RHW4_RHILV</name>
<organism evidence="2 3">
    <name type="scientific">Rhizobium leguminosarum bv. viciae</name>
    <dbReference type="NCBI Taxonomy" id="387"/>
    <lineage>
        <taxon>Bacteria</taxon>
        <taxon>Pseudomonadati</taxon>
        <taxon>Pseudomonadota</taxon>
        <taxon>Alphaproteobacteria</taxon>
        <taxon>Hyphomicrobiales</taxon>
        <taxon>Rhizobiaceae</taxon>
        <taxon>Rhizobium/Agrobacterium group</taxon>
        <taxon>Rhizobium</taxon>
    </lineage>
</organism>
<evidence type="ECO:0000313" key="2">
    <source>
        <dbReference type="EMBL" id="QND41846.1"/>
    </source>
</evidence>
<evidence type="ECO:0000313" key="3">
    <source>
        <dbReference type="Proteomes" id="UP000515518"/>
    </source>
</evidence>